<proteinExistence type="predicted"/>
<dbReference type="KEGG" id="char:105895312"/>
<feature type="transmembrane region" description="Helical" evidence="2">
    <location>
        <begin position="128"/>
        <end position="158"/>
    </location>
</feature>
<name>A0A6P8FYS5_CLUHA</name>
<gene>
    <name evidence="4" type="primary">upk3b</name>
</gene>
<dbReference type="AlphaFoldDB" id="A0A6P8FYS5"/>
<keyword evidence="2" id="KW-1133">Transmembrane helix</keyword>
<dbReference type="OrthoDB" id="9945328at2759"/>
<evidence type="ECO:0000256" key="2">
    <source>
        <dbReference type="SAM" id="Phobius"/>
    </source>
</evidence>
<dbReference type="Proteomes" id="UP000515152">
    <property type="component" value="Chromosome 8"/>
</dbReference>
<evidence type="ECO:0000313" key="3">
    <source>
        <dbReference type="Proteomes" id="UP000515152"/>
    </source>
</evidence>
<dbReference type="InterPro" id="IPR024831">
    <property type="entry name" value="Uroplakin-3"/>
</dbReference>
<accession>A0A6P8FYS5</accession>
<keyword evidence="2" id="KW-0472">Membrane</keyword>
<protein>
    <submittedName>
        <fullName evidence="4">Uroplakin-3b</fullName>
    </submittedName>
</protein>
<dbReference type="PANTHER" id="PTHR15446">
    <property type="entry name" value="UROPLAKIN III"/>
    <property type="match status" value="1"/>
</dbReference>
<evidence type="ECO:0000256" key="1">
    <source>
        <dbReference type="SAM" id="MobiDB-lite"/>
    </source>
</evidence>
<reference evidence="4" key="1">
    <citation type="submission" date="2025-08" db="UniProtKB">
        <authorList>
            <consortium name="RefSeq"/>
        </authorList>
    </citation>
    <scope>IDENTIFICATION</scope>
</reference>
<dbReference type="GeneID" id="105895312"/>
<evidence type="ECO:0000313" key="4">
    <source>
        <dbReference type="RefSeq" id="XP_031428656.1"/>
    </source>
</evidence>
<keyword evidence="2" id="KW-0812">Transmembrane</keyword>
<feature type="compositionally biased region" description="Polar residues" evidence="1">
    <location>
        <begin position="201"/>
        <end position="211"/>
    </location>
</feature>
<dbReference type="PANTHER" id="PTHR15446:SF2">
    <property type="entry name" value="UROPLAKIN-3B-LIKE PROTEIN 1-RELATED"/>
    <property type="match status" value="1"/>
</dbReference>
<sequence>MILLICPATNTFDADKTNPDLLSLSPYPTAFTASTSKNYYLTKVGLLKDFLCSSVSGMTYFRVGSEGNCPTANCNGVLPDGSTVNFKYLLLDPTNKTILSETKWSEDISLYALQNPDAIDDSLPGRSAAMVVITAILCVAVFLLILLLLSMLILALCWDDKEPIRALGSLRIPEYDTHNFKDPAAPYINPSFEHDPKSHPIFTSPSPIILQ</sequence>
<dbReference type="GO" id="GO:0016020">
    <property type="term" value="C:membrane"/>
    <property type="evidence" value="ECO:0007669"/>
    <property type="project" value="TreeGrafter"/>
</dbReference>
<dbReference type="RefSeq" id="XP_031428656.1">
    <property type="nucleotide sequence ID" value="XM_031572796.1"/>
</dbReference>
<dbReference type="CTD" id="105375355"/>
<keyword evidence="3" id="KW-1185">Reference proteome</keyword>
<feature type="region of interest" description="Disordered" evidence="1">
    <location>
        <begin position="192"/>
        <end position="211"/>
    </location>
</feature>
<organism evidence="3 4">
    <name type="scientific">Clupea harengus</name>
    <name type="common">Atlantic herring</name>
    <dbReference type="NCBI Taxonomy" id="7950"/>
    <lineage>
        <taxon>Eukaryota</taxon>
        <taxon>Metazoa</taxon>
        <taxon>Chordata</taxon>
        <taxon>Craniata</taxon>
        <taxon>Vertebrata</taxon>
        <taxon>Euteleostomi</taxon>
        <taxon>Actinopterygii</taxon>
        <taxon>Neopterygii</taxon>
        <taxon>Teleostei</taxon>
        <taxon>Clupei</taxon>
        <taxon>Clupeiformes</taxon>
        <taxon>Clupeoidei</taxon>
        <taxon>Clupeidae</taxon>
        <taxon>Clupea</taxon>
    </lineage>
</organism>